<dbReference type="Proteomes" id="UP000198928">
    <property type="component" value="Unassembled WGS sequence"/>
</dbReference>
<proteinExistence type="predicted"/>
<sequence>MSTRTLPRHALTGITAVGWRKARPGEDPGELYPIWPVRGGDGRDDGDPEDDPDEGDPEDDPDDVDPDKGKDDDEPDHKAEAEKWKAQARKHEQRAKANAAAAKELAKLKREGMSEVEKRIDEAVAAARAEERVKAGVRVARSAFLAAAKGRIPDPKEVVEDINLKKYVDEDGEADDEAIAKLVDKLAPARSDTDDEDDDQDGRDTRRRRRGSGYQGARNGSGRSKSKRGAVSGDELFEELYGRKPKTTAGS</sequence>
<dbReference type="AlphaFoldDB" id="A0A1I4BYW1"/>
<gene>
    <name evidence="2" type="ORF">SAMN05192584_108172</name>
</gene>
<dbReference type="RefSeq" id="WP_093849902.1">
    <property type="nucleotide sequence ID" value="NZ_FOSG01000008.1"/>
</dbReference>
<feature type="region of interest" description="Disordered" evidence="1">
    <location>
        <begin position="182"/>
        <end position="251"/>
    </location>
</feature>
<dbReference type="EMBL" id="FOSG01000008">
    <property type="protein sequence ID" value="SFK73289.1"/>
    <property type="molecule type" value="Genomic_DNA"/>
</dbReference>
<dbReference type="OrthoDB" id="4336338at2"/>
<protein>
    <submittedName>
        <fullName evidence="2">Uncharacterized protein</fullName>
    </submittedName>
</protein>
<feature type="compositionally biased region" description="Basic and acidic residues" evidence="1">
    <location>
        <begin position="66"/>
        <end position="85"/>
    </location>
</feature>
<evidence type="ECO:0000313" key="3">
    <source>
        <dbReference type="Proteomes" id="UP000198928"/>
    </source>
</evidence>
<accession>A0A1I4BYW1</accession>
<reference evidence="3" key="1">
    <citation type="submission" date="2016-10" db="EMBL/GenBank/DDBJ databases">
        <authorList>
            <person name="Varghese N."/>
            <person name="Submissions S."/>
        </authorList>
    </citation>
    <scope>NUCLEOTIDE SEQUENCE [LARGE SCALE GENOMIC DNA]</scope>
    <source>
        <strain evidence="3">PL19</strain>
    </source>
</reference>
<evidence type="ECO:0000256" key="1">
    <source>
        <dbReference type="SAM" id="MobiDB-lite"/>
    </source>
</evidence>
<keyword evidence="3" id="KW-1185">Reference proteome</keyword>
<name>A0A1I4BYW1_9ACTN</name>
<feature type="region of interest" description="Disordered" evidence="1">
    <location>
        <begin position="18"/>
        <end position="103"/>
    </location>
</feature>
<feature type="compositionally biased region" description="Acidic residues" evidence="1">
    <location>
        <begin position="46"/>
        <end position="65"/>
    </location>
</feature>
<evidence type="ECO:0000313" key="2">
    <source>
        <dbReference type="EMBL" id="SFK73289.1"/>
    </source>
</evidence>
<organism evidence="2 3">
    <name type="scientific">Streptomyces pini</name>
    <dbReference type="NCBI Taxonomy" id="1520580"/>
    <lineage>
        <taxon>Bacteria</taxon>
        <taxon>Bacillati</taxon>
        <taxon>Actinomycetota</taxon>
        <taxon>Actinomycetes</taxon>
        <taxon>Kitasatosporales</taxon>
        <taxon>Streptomycetaceae</taxon>
        <taxon>Streptomyces</taxon>
    </lineage>
</organism>